<evidence type="ECO:0000313" key="2">
    <source>
        <dbReference type="Proteomes" id="UP000681162"/>
    </source>
</evidence>
<keyword evidence="2" id="KW-1185">Reference proteome</keyword>
<dbReference type="AlphaFoldDB" id="A0A920CHT5"/>
<protein>
    <submittedName>
        <fullName evidence="1">Uncharacterized protein</fullName>
    </submittedName>
</protein>
<dbReference type="RefSeq" id="WP_212939791.1">
    <property type="nucleotide sequence ID" value="NZ_BORR01000007.1"/>
</dbReference>
<organism evidence="1 2">
    <name type="scientific">Paenibacillus antibioticophila</name>
    <dbReference type="NCBI Taxonomy" id="1274374"/>
    <lineage>
        <taxon>Bacteria</taxon>
        <taxon>Bacillati</taxon>
        <taxon>Bacillota</taxon>
        <taxon>Bacilli</taxon>
        <taxon>Bacillales</taxon>
        <taxon>Paenibacillaceae</taxon>
        <taxon>Paenibacillus</taxon>
    </lineage>
</organism>
<sequence length="59" mass="6709">MDNFTSEELKEALRALESTISKCEKALPKLKEGTPQHTLLTRRIKALQISTALIKRELD</sequence>
<gene>
    <name evidence="1" type="ORF">J41TS12_24000</name>
</gene>
<reference evidence="1 2" key="1">
    <citation type="submission" date="2021-03" db="EMBL/GenBank/DDBJ databases">
        <title>Antimicrobial resistance genes in bacteria isolated from Japanese honey, and their potential for conferring macrolide and lincosamide resistance in the American foulbrood pathogen Paenibacillus larvae.</title>
        <authorList>
            <person name="Okamoto M."/>
            <person name="Kumagai M."/>
            <person name="Kanamori H."/>
            <person name="Takamatsu D."/>
        </authorList>
    </citation>
    <scope>NUCLEOTIDE SEQUENCE [LARGE SCALE GENOMIC DNA]</scope>
    <source>
        <strain evidence="1 2">J41TS12</strain>
    </source>
</reference>
<dbReference type="Proteomes" id="UP000681162">
    <property type="component" value="Unassembled WGS sequence"/>
</dbReference>
<comment type="caution">
    <text evidence="1">The sequence shown here is derived from an EMBL/GenBank/DDBJ whole genome shotgun (WGS) entry which is preliminary data.</text>
</comment>
<proteinExistence type="predicted"/>
<dbReference type="EMBL" id="BORR01000007">
    <property type="protein sequence ID" value="GIO37539.1"/>
    <property type="molecule type" value="Genomic_DNA"/>
</dbReference>
<name>A0A920CHT5_9BACL</name>
<evidence type="ECO:0000313" key="1">
    <source>
        <dbReference type="EMBL" id="GIO37539.1"/>
    </source>
</evidence>
<accession>A0A920CHT5</accession>